<evidence type="ECO:0000313" key="1">
    <source>
        <dbReference type="EMBL" id="UYV98226.1"/>
    </source>
</evidence>
<accession>A0AAX3EJC3</accession>
<sequence>MTINQLTTKIQIQHNQELAAFRQDITSPPYQAGTSTTLNTARRSVRMNPVHSVEDASANLTIVADVQGLAWLTADKGLQGSCITLSIAGHRRTTGTRVPLPLGECDAWVEAILGRSWLPQVYRAGTPAQPDGKLDIASYRLFLDERNNPVAKPKSVVDDTLRYLDLS</sequence>
<organism evidence="1 2">
    <name type="scientific">Paenarthrobacter ureafaciens</name>
    <dbReference type="NCBI Taxonomy" id="37931"/>
    <lineage>
        <taxon>Bacteria</taxon>
        <taxon>Bacillati</taxon>
        <taxon>Actinomycetota</taxon>
        <taxon>Actinomycetes</taxon>
        <taxon>Micrococcales</taxon>
        <taxon>Micrococcaceae</taxon>
        <taxon>Paenarthrobacter</taxon>
    </lineage>
</organism>
<dbReference type="RefSeq" id="WP_021471677.1">
    <property type="nucleotide sequence ID" value="NZ_BDMH01000005.1"/>
</dbReference>
<evidence type="ECO:0000313" key="2">
    <source>
        <dbReference type="Proteomes" id="UP001163293"/>
    </source>
</evidence>
<gene>
    <name evidence="1" type="ORF">NL394_03040</name>
</gene>
<dbReference type="Proteomes" id="UP001163293">
    <property type="component" value="Chromosome"/>
</dbReference>
<dbReference type="GeneID" id="79882293"/>
<reference evidence="1" key="1">
    <citation type="submission" date="2022-07" db="EMBL/GenBank/DDBJ databases">
        <authorList>
            <person name="Wu T."/>
        </authorList>
    </citation>
    <scope>NUCLEOTIDE SEQUENCE</scope>
    <source>
        <strain evidence="1">SD-1</strain>
    </source>
</reference>
<protein>
    <submittedName>
        <fullName evidence="1">Uncharacterized protein</fullName>
    </submittedName>
</protein>
<dbReference type="EMBL" id="CP101185">
    <property type="protein sequence ID" value="UYV98226.1"/>
    <property type="molecule type" value="Genomic_DNA"/>
</dbReference>
<dbReference type="AlphaFoldDB" id="A0AAX3EJC3"/>
<name>A0AAX3EJC3_PAEUR</name>
<proteinExistence type="predicted"/>
<keyword evidence="2" id="KW-1185">Reference proteome</keyword>